<feature type="transmembrane region" description="Helical" evidence="1">
    <location>
        <begin position="102"/>
        <end position="120"/>
    </location>
</feature>
<dbReference type="PROSITE" id="PS51257">
    <property type="entry name" value="PROKAR_LIPOPROTEIN"/>
    <property type="match status" value="1"/>
</dbReference>
<evidence type="ECO:0000256" key="1">
    <source>
        <dbReference type="SAM" id="Phobius"/>
    </source>
</evidence>
<feature type="transmembrane region" description="Helical" evidence="1">
    <location>
        <begin position="145"/>
        <end position="165"/>
    </location>
</feature>
<feature type="transmembrane region" description="Helical" evidence="1">
    <location>
        <begin position="185"/>
        <end position="208"/>
    </location>
</feature>
<sequence length="454" mass="52904">MSNSKYFYIFFMLLNTFLSCLIFLINSQDIILSISVVINLFFSFYLCYKFAPESYYLKLSVVYLLGFSLFIGGRFFANIFGIEDPFCFEFGYTYCLNYLEKFNTILLINLSLVSFVYGYLNNEFPKENIEVSVNINVVNFSKIKFIIIYILALLSGFYVIYNTFLNVQKAISSGYLALYESQVEVYSSPIFLMVTLFFNAIVALLFAYKDYFNKIYYYFVMFLFLMNFFMSVLTGARAGFFTALIILIWLYVGKKGLSFIKFSAIPLLLTLAFSVNKIASLSGARVAETGGNFYQKFVEEILYGQGITMMVFSLGSMRNDYPLLAYIKTIIPGSQVIASFFTDIYQYQLSFSQYLMYKISPGLFYEGYGLGWSLLGDFYAFSFGFIFLFMIYNYFWGKTLFFISNKVDKNIFYHGLYFCFLTYIFLINRLSISPLLVLVGFYFLLVLFVKIRWK</sequence>
<keyword evidence="1" id="KW-0472">Membrane</keyword>
<dbReference type="Pfam" id="PF14296">
    <property type="entry name" value="O-ag_pol_Wzy"/>
    <property type="match status" value="1"/>
</dbReference>
<dbReference type="InterPro" id="IPR029468">
    <property type="entry name" value="O-ag_pol_Wzy"/>
</dbReference>
<feature type="transmembrane region" description="Helical" evidence="1">
    <location>
        <begin position="407"/>
        <end position="426"/>
    </location>
</feature>
<feature type="transmembrane region" description="Helical" evidence="1">
    <location>
        <begin position="7"/>
        <end position="24"/>
    </location>
</feature>
<feature type="transmembrane region" description="Helical" evidence="1">
    <location>
        <begin position="329"/>
        <end position="349"/>
    </location>
</feature>
<proteinExistence type="predicted"/>
<keyword evidence="1" id="KW-0812">Transmembrane</keyword>
<feature type="transmembrane region" description="Helical" evidence="1">
    <location>
        <begin position="432"/>
        <end position="449"/>
    </location>
</feature>
<feature type="transmembrane region" description="Helical" evidence="1">
    <location>
        <begin position="259"/>
        <end position="281"/>
    </location>
</feature>
<protein>
    <submittedName>
        <fullName evidence="2">Wzy</fullName>
    </submittedName>
</protein>
<accession>A0A6B9KP72</accession>
<dbReference type="RefSeq" id="WP_005112631.1">
    <property type="nucleotide sequence ID" value="NZ_JBDGEO010000031.1"/>
</dbReference>
<feature type="transmembrane region" description="Helical" evidence="1">
    <location>
        <begin position="236"/>
        <end position="252"/>
    </location>
</feature>
<feature type="transmembrane region" description="Helical" evidence="1">
    <location>
        <begin position="369"/>
        <end position="395"/>
    </location>
</feature>
<reference evidence="2" key="1">
    <citation type="journal article" date="2015" name="Carbohydr. Res.">
        <title>Structures of three different neutral polysaccharides of Acinetobacter baumannii, NIPH190, NIPH201, and NIPH615, assigned to K30, K45, and K48 capsule types, respectively, based on capsule biosynthesis gene clusters.</title>
        <authorList>
            <person name="Shashkov A.S."/>
            <person name="Kenyon J.J."/>
            <person name="Arbatsky N.P."/>
            <person name="Shneider M.M."/>
            <person name="Popova A.V."/>
            <person name="Miroshnikov K.A."/>
            <person name="Volozhantsev N.V."/>
            <person name="Knirel Y.A."/>
        </authorList>
    </citation>
    <scope>NUCLEOTIDE SEQUENCE</scope>
    <source>
        <strain evidence="2">NIPH 201</strain>
    </source>
</reference>
<feature type="transmembrane region" description="Helical" evidence="1">
    <location>
        <begin position="60"/>
        <end position="82"/>
    </location>
</feature>
<gene>
    <name evidence="2" type="primary">wzy</name>
</gene>
<reference evidence="2" key="2">
    <citation type="submission" date="2019-07" db="EMBL/GenBank/DDBJ databases">
        <authorList>
            <person name="Kenyon J.J."/>
            <person name="Grillot-Courvalin C."/>
            <person name="Earl A."/>
            <person name="Hall R.M."/>
        </authorList>
    </citation>
    <scope>NUCLEOTIDE SEQUENCE</scope>
    <source>
        <strain evidence="2">NIPH 201</strain>
    </source>
</reference>
<feature type="transmembrane region" description="Helical" evidence="1">
    <location>
        <begin position="30"/>
        <end position="48"/>
    </location>
</feature>
<organism evidence="2">
    <name type="scientific">Acinetobacter baumannii</name>
    <dbReference type="NCBI Taxonomy" id="470"/>
    <lineage>
        <taxon>Bacteria</taxon>
        <taxon>Pseudomonadati</taxon>
        <taxon>Pseudomonadota</taxon>
        <taxon>Gammaproteobacteria</taxon>
        <taxon>Moraxellales</taxon>
        <taxon>Moraxellaceae</taxon>
        <taxon>Acinetobacter</taxon>
        <taxon>Acinetobacter calcoaceticus/baumannii complex</taxon>
    </lineage>
</organism>
<dbReference type="AlphaFoldDB" id="A0A6B9KP72"/>
<name>A0A6B9KP72_ACIBA</name>
<feature type="transmembrane region" description="Helical" evidence="1">
    <location>
        <begin position="301"/>
        <end position="317"/>
    </location>
</feature>
<dbReference type="EMBL" id="MN166190">
    <property type="protein sequence ID" value="QHB12897.1"/>
    <property type="molecule type" value="Genomic_DNA"/>
</dbReference>
<keyword evidence="1" id="KW-1133">Transmembrane helix</keyword>
<feature type="transmembrane region" description="Helical" evidence="1">
    <location>
        <begin position="215"/>
        <end position="230"/>
    </location>
</feature>
<evidence type="ECO:0000313" key="2">
    <source>
        <dbReference type="EMBL" id="QHB12897.1"/>
    </source>
</evidence>